<accession>A0A6J5MTU5</accession>
<protein>
    <submittedName>
        <fullName evidence="2">Uncharacterized protein</fullName>
    </submittedName>
</protein>
<reference evidence="2" key="1">
    <citation type="submission" date="2020-04" db="EMBL/GenBank/DDBJ databases">
        <authorList>
            <person name="Chiriac C."/>
            <person name="Salcher M."/>
            <person name="Ghai R."/>
            <person name="Kavagutti S V."/>
        </authorList>
    </citation>
    <scope>NUCLEOTIDE SEQUENCE</scope>
</reference>
<name>A0A6J5MTU5_9CAUD</name>
<gene>
    <name evidence="2" type="ORF">UFOVP515_7</name>
</gene>
<organism evidence="2">
    <name type="scientific">uncultured Caudovirales phage</name>
    <dbReference type="NCBI Taxonomy" id="2100421"/>
    <lineage>
        <taxon>Viruses</taxon>
        <taxon>Duplodnaviria</taxon>
        <taxon>Heunggongvirae</taxon>
        <taxon>Uroviricota</taxon>
        <taxon>Caudoviricetes</taxon>
        <taxon>Peduoviridae</taxon>
        <taxon>Maltschvirus</taxon>
        <taxon>Maltschvirus maltsch</taxon>
    </lineage>
</organism>
<feature type="compositionally biased region" description="Low complexity" evidence="1">
    <location>
        <begin position="246"/>
        <end position="276"/>
    </location>
</feature>
<proteinExistence type="predicted"/>
<dbReference type="EMBL" id="LR796482">
    <property type="protein sequence ID" value="CAB4147009.1"/>
    <property type="molecule type" value="Genomic_DNA"/>
</dbReference>
<evidence type="ECO:0000256" key="1">
    <source>
        <dbReference type="SAM" id="MobiDB-lite"/>
    </source>
</evidence>
<evidence type="ECO:0000313" key="2">
    <source>
        <dbReference type="EMBL" id="CAB4147009.1"/>
    </source>
</evidence>
<sequence length="464" mass="49232">MATQDFSGLLFGGGGTGLEDYLSAGQQQAISNQAMLQAAAALLSAGGPSRTPISLGQALGGALQAGSQGYQQAQQGAIQNLMTGQKLQEAKRAMDLQRLTAQTLLGGEAPPEGTKPEDIKFNQYMKLADIYAASGKGQEAKLYQDMAYQIKPRTEVTGSPFEVTDATTGKPILVQQMKDGSIRTVSDFGPKRDVVLQKMGGYTVAIDKSKLKGGETYTETLAPQVVGGAEAGGYFQVGGGGGVGGAPRPAGAPAPAGAPSAVAPTGGAGAPQAAPTGPQPLIPIIPLQGKTFGNEKDLRTEFQAQVKPYVELGQAYQKIETAAKNPSPAGDIAMVYGFMKVLDPSSVVREGEFATAQNAGSVPDSVRNMYNKALSGERLNEKIRSDFLQQARNLVESQRVMSNDLVSRYTEVAKNYKLDPNQVVYDPFKRVQTPEQIIGGATTTNIPQTRQEWWQRFNLRKPNE</sequence>
<feature type="region of interest" description="Disordered" evidence="1">
    <location>
        <begin position="246"/>
        <end position="277"/>
    </location>
</feature>